<dbReference type="GO" id="GO:0015074">
    <property type="term" value="P:DNA integration"/>
    <property type="evidence" value="ECO:0007669"/>
    <property type="project" value="InterPro"/>
</dbReference>
<protein>
    <recommendedName>
        <fullName evidence="4">Tyr recombinase domain-containing protein</fullName>
    </recommendedName>
</protein>
<accession>A0A2I1M5A8</accession>
<dbReference type="Gene3D" id="1.10.443.10">
    <property type="entry name" value="Intergrase catalytic core"/>
    <property type="match status" value="1"/>
</dbReference>
<reference evidence="2 3" key="1">
    <citation type="submission" date="2017-12" db="EMBL/GenBank/DDBJ databases">
        <title>Phylogenetic diversity of female urinary microbiome.</title>
        <authorList>
            <person name="Thomas-White K."/>
            <person name="Wolfe A.J."/>
        </authorList>
    </citation>
    <scope>NUCLEOTIDE SEQUENCE [LARGE SCALE GENOMIC DNA]</scope>
    <source>
        <strain evidence="2 3">UMB0064</strain>
    </source>
</reference>
<dbReference type="SUPFAM" id="SSF56349">
    <property type="entry name" value="DNA breaking-rejoining enzymes"/>
    <property type="match status" value="1"/>
</dbReference>
<keyword evidence="1" id="KW-0233">DNA recombination</keyword>
<name>A0A2I1M5A8_9BIFI</name>
<evidence type="ECO:0000256" key="1">
    <source>
        <dbReference type="ARBA" id="ARBA00023172"/>
    </source>
</evidence>
<dbReference type="InterPro" id="IPR011010">
    <property type="entry name" value="DNA_brk_join_enz"/>
</dbReference>
<dbReference type="AlphaFoldDB" id="A0A2I1M5A8"/>
<gene>
    <name evidence="2" type="ORF">CYJ32_02770</name>
</gene>
<evidence type="ECO:0000313" key="3">
    <source>
        <dbReference type="Proteomes" id="UP000242263"/>
    </source>
</evidence>
<comment type="caution">
    <text evidence="2">The sequence shown here is derived from an EMBL/GenBank/DDBJ whole genome shotgun (WGS) entry which is preliminary data.</text>
</comment>
<dbReference type="GO" id="GO:0003677">
    <property type="term" value="F:DNA binding"/>
    <property type="evidence" value="ECO:0007669"/>
    <property type="project" value="InterPro"/>
</dbReference>
<sequence>MTGDDIIHCFALQNWNRETLRGYATTARSFWTFLETSGLAHDIVKKIPHVKDARGVPHPVPERVLIAAYRKANAQEIIMLRLGAECGLRRDEIAQVHSRDIIDDLLGKSLIVHGKGKKERVRASRAAKRGR</sequence>
<evidence type="ECO:0000313" key="2">
    <source>
        <dbReference type="EMBL" id="PKZ15320.1"/>
    </source>
</evidence>
<dbReference type="InterPro" id="IPR013762">
    <property type="entry name" value="Integrase-like_cat_sf"/>
</dbReference>
<dbReference type="GO" id="GO:0006310">
    <property type="term" value="P:DNA recombination"/>
    <property type="evidence" value="ECO:0007669"/>
    <property type="project" value="UniProtKB-KW"/>
</dbReference>
<organism evidence="2 3">
    <name type="scientific">Alloscardovia omnicolens</name>
    <dbReference type="NCBI Taxonomy" id="419015"/>
    <lineage>
        <taxon>Bacteria</taxon>
        <taxon>Bacillati</taxon>
        <taxon>Actinomycetota</taxon>
        <taxon>Actinomycetes</taxon>
        <taxon>Bifidobacteriales</taxon>
        <taxon>Bifidobacteriaceae</taxon>
        <taxon>Alloscardovia</taxon>
    </lineage>
</organism>
<evidence type="ECO:0008006" key="4">
    <source>
        <dbReference type="Google" id="ProtNLM"/>
    </source>
</evidence>
<dbReference type="RefSeq" id="WP_101541295.1">
    <property type="nucleotide sequence ID" value="NZ_CAMYCS010000001.1"/>
</dbReference>
<dbReference type="Proteomes" id="UP000242263">
    <property type="component" value="Unassembled WGS sequence"/>
</dbReference>
<dbReference type="EMBL" id="PKGU01000002">
    <property type="protein sequence ID" value="PKZ15320.1"/>
    <property type="molecule type" value="Genomic_DNA"/>
</dbReference>
<proteinExistence type="predicted"/>